<dbReference type="EMBL" id="LQPH01000125">
    <property type="protein sequence ID" value="ORW21882.1"/>
    <property type="molecule type" value="Genomic_DNA"/>
</dbReference>
<evidence type="ECO:0000313" key="1">
    <source>
        <dbReference type="EMBL" id="ORW21882.1"/>
    </source>
</evidence>
<reference evidence="1 2" key="1">
    <citation type="submission" date="2016-01" db="EMBL/GenBank/DDBJ databases">
        <title>The new phylogeny of the genus Mycobacterium.</title>
        <authorList>
            <person name="Tarcisio F."/>
            <person name="Conor M."/>
            <person name="Antonella G."/>
            <person name="Elisabetta G."/>
            <person name="Giulia F.S."/>
            <person name="Sara T."/>
            <person name="Anna F."/>
            <person name="Clotilde B."/>
            <person name="Roberto B."/>
            <person name="Veronica D.S."/>
            <person name="Fabio R."/>
            <person name="Monica P."/>
            <person name="Olivier J."/>
            <person name="Enrico T."/>
            <person name="Nicola S."/>
        </authorList>
    </citation>
    <scope>NUCLEOTIDE SEQUENCE [LARGE SCALE GENOMIC DNA]</scope>
    <source>
        <strain evidence="1 2">DSM 44803</strain>
    </source>
</reference>
<proteinExistence type="predicted"/>
<name>A0A1X1ZEY0_9MYCO</name>
<gene>
    <name evidence="1" type="ORF">AWC17_05915</name>
</gene>
<comment type="caution">
    <text evidence="1">The sequence shown here is derived from an EMBL/GenBank/DDBJ whole genome shotgun (WGS) entry which is preliminary data.</text>
</comment>
<protein>
    <submittedName>
        <fullName evidence="1">Uncharacterized protein</fullName>
    </submittedName>
</protein>
<organism evidence="1 2">
    <name type="scientific">Mycobacterium nebraskense</name>
    <dbReference type="NCBI Taxonomy" id="244292"/>
    <lineage>
        <taxon>Bacteria</taxon>
        <taxon>Bacillati</taxon>
        <taxon>Actinomycetota</taxon>
        <taxon>Actinomycetes</taxon>
        <taxon>Mycobacteriales</taxon>
        <taxon>Mycobacteriaceae</taxon>
        <taxon>Mycobacterium</taxon>
    </lineage>
</organism>
<dbReference type="AlphaFoldDB" id="A0A1X1ZEY0"/>
<sequence length="175" mass="19695">MAMSIEDDTLGPADVTFSDGQTERYAAVELLNDGVLKTTQRAAFEHPEFGTGIGETQVRYHAPHTWRYVELVAIENGTLWVSDADWESEEAAKWEQLAGCVSVENAYQVIADYLLKHYAKYYGAHALESARTTFNLEPNESRASKEVRNDEGEPRRLAFRWASTPRATGPFSPFM</sequence>
<dbReference type="Proteomes" id="UP000193781">
    <property type="component" value="Unassembled WGS sequence"/>
</dbReference>
<evidence type="ECO:0000313" key="2">
    <source>
        <dbReference type="Proteomes" id="UP000193781"/>
    </source>
</evidence>
<accession>A0A1X1ZEY0</accession>
<dbReference type="RefSeq" id="WP_023363494.1">
    <property type="nucleotide sequence ID" value="NZ_LASX01000046.1"/>
</dbReference>
<keyword evidence="2" id="KW-1185">Reference proteome</keyword>